<evidence type="ECO:0000313" key="4">
    <source>
        <dbReference type="Proteomes" id="UP000544095"/>
    </source>
</evidence>
<dbReference type="Pfam" id="PF14737">
    <property type="entry name" value="DUF4470"/>
    <property type="match status" value="1"/>
</dbReference>
<comment type="caution">
    <text evidence="3">The sequence shown here is derived from an EMBL/GenBank/DDBJ whole genome shotgun (WGS) entry which is preliminary data.</text>
</comment>
<feature type="chain" id="PRO_5034024599" description="DUF4470 domain-containing protein" evidence="1">
    <location>
        <begin position="22"/>
        <end position="422"/>
    </location>
</feature>
<evidence type="ECO:0000256" key="1">
    <source>
        <dbReference type="SAM" id="SignalP"/>
    </source>
</evidence>
<feature type="signal peptide" evidence="1">
    <location>
        <begin position="1"/>
        <end position="21"/>
    </location>
</feature>
<accession>A0A8H5JZG1</accession>
<evidence type="ECO:0000259" key="2">
    <source>
        <dbReference type="Pfam" id="PF14737"/>
    </source>
</evidence>
<feature type="non-terminal residue" evidence="3">
    <location>
        <position position="422"/>
    </location>
</feature>
<protein>
    <recommendedName>
        <fullName evidence="2">DUF4470 domain-containing protein</fullName>
    </recommendedName>
</protein>
<gene>
    <name evidence="3" type="ORF">FPANT_14199</name>
</gene>
<dbReference type="AlphaFoldDB" id="A0A8H5JZG1"/>
<keyword evidence="4" id="KW-1185">Reference proteome</keyword>
<feature type="non-terminal residue" evidence="3">
    <location>
        <position position="1"/>
    </location>
</feature>
<name>A0A8H5JZG1_9HYPO</name>
<keyword evidence="1" id="KW-0732">Signal</keyword>
<feature type="domain" description="DUF4470" evidence="2">
    <location>
        <begin position="114"/>
        <end position="210"/>
    </location>
</feature>
<proteinExistence type="predicted"/>
<dbReference type="EMBL" id="JAAOAR010001558">
    <property type="protein sequence ID" value="KAF5564049.1"/>
    <property type="molecule type" value="Genomic_DNA"/>
</dbReference>
<dbReference type="InterPro" id="IPR027974">
    <property type="entry name" value="DUF4470"/>
</dbReference>
<reference evidence="3 4" key="1">
    <citation type="submission" date="2020-05" db="EMBL/GenBank/DDBJ databases">
        <title>Identification and distribution of gene clusters putatively required for synthesis of sphingolipid metabolism inhibitors in phylogenetically diverse species of the filamentous fungus Fusarium.</title>
        <authorList>
            <person name="Kim H.-S."/>
            <person name="Busman M."/>
            <person name="Brown D.W."/>
            <person name="Divon H."/>
            <person name="Uhlig S."/>
            <person name="Proctor R.H."/>
        </authorList>
    </citation>
    <scope>NUCLEOTIDE SEQUENCE [LARGE SCALE GENOMIC DNA]</scope>
    <source>
        <strain evidence="3 4">NRRL 25211</strain>
    </source>
</reference>
<sequence>GYYLFLTSNFLFFSSLPFISSHQSRHPTPWRHPHFPARTAAQTAPVVRTQANPAAPTAVLSSSECQKAHWPVHKVDCKSPLNKKSWEPEWVVQGREPAFIGPRINVTFGGKKYLFGNVPALDVLQLPSNEGEAYEGQLRLMFAASGDLRNVVKTIAQMPPKYQQSIDIIMNDRDVDIVARNVIMLLVALTAEDRDEAIDCMIHIWYSASIRKSHSDILKQRVRPLIETVCDKIKGKPANKILGKTWTFGKRSLRLVLQKSAWDKLLSFTDVPKGLTLTKANEVRRSVTLAESRVDYRERHFLFLVPPLRVAKRRYREDGLLLSFGAQRSDFCEPNPTFFQSADSWPMLDSADPLHGWSLDEVEKTLHGPATSDIYGKLFHHVRNMLEDFIACINNSTITFHLLQVDAANLADHVDGTFDRIE</sequence>
<evidence type="ECO:0000313" key="3">
    <source>
        <dbReference type="EMBL" id="KAF5564049.1"/>
    </source>
</evidence>
<dbReference type="Proteomes" id="UP000544095">
    <property type="component" value="Unassembled WGS sequence"/>
</dbReference>
<organism evidence="3 4">
    <name type="scientific">Fusarium pseudoanthophilum</name>
    <dbReference type="NCBI Taxonomy" id="48495"/>
    <lineage>
        <taxon>Eukaryota</taxon>
        <taxon>Fungi</taxon>
        <taxon>Dikarya</taxon>
        <taxon>Ascomycota</taxon>
        <taxon>Pezizomycotina</taxon>
        <taxon>Sordariomycetes</taxon>
        <taxon>Hypocreomycetidae</taxon>
        <taxon>Hypocreales</taxon>
        <taxon>Nectriaceae</taxon>
        <taxon>Fusarium</taxon>
        <taxon>Fusarium fujikuroi species complex</taxon>
    </lineage>
</organism>